<proteinExistence type="predicted"/>
<protein>
    <submittedName>
        <fullName evidence="3">Uncharacterized protein</fullName>
    </submittedName>
</protein>
<feature type="compositionally biased region" description="Acidic residues" evidence="1">
    <location>
        <begin position="327"/>
        <end position="340"/>
    </location>
</feature>
<feature type="compositionally biased region" description="Basic and acidic residues" evidence="1">
    <location>
        <begin position="285"/>
        <end position="296"/>
    </location>
</feature>
<feature type="transmembrane region" description="Helical" evidence="2">
    <location>
        <begin position="132"/>
        <end position="153"/>
    </location>
</feature>
<evidence type="ECO:0000256" key="2">
    <source>
        <dbReference type="SAM" id="Phobius"/>
    </source>
</evidence>
<feature type="transmembrane region" description="Helical" evidence="2">
    <location>
        <begin position="173"/>
        <end position="193"/>
    </location>
</feature>
<evidence type="ECO:0000313" key="4">
    <source>
        <dbReference type="Proteomes" id="UP001176961"/>
    </source>
</evidence>
<keyword evidence="4" id="KW-1185">Reference proteome</keyword>
<dbReference type="AlphaFoldDB" id="A0AA36M8Q6"/>
<feature type="transmembrane region" description="Helical" evidence="2">
    <location>
        <begin position="200"/>
        <end position="223"/>
    </location>
</feature>
<keyword evidence="2" id="KW-1133">Transmembrane helix</keyword>
<accession>A0AA36M8Q6</accession>
<evidence type="ECO:0000256" key="1">
    <source>
        <dbReference type="SAM" id="MobiDB-lite"/>
    </source>
</evidence>
<feature type="transmembrane region" description="Helical" evidence="2">
    <location>
        <begin position="243"/>
        <end position="269"/>
    </location>
</feature>
<reference evidence="3" key="1">
    <citation type="submission" date="2023-07" db="EMBL/GenBank/DDBJ databases">
        <authorList>
            <consortium name="CYATHOMIX"/>
        </authorList>
    </citation>
    <scope>NUCLEOTIDE SEQUENCE</scope>
    <source>
        <strain evidence="3">N/A</strain>
    </source>
</reference>
<dbReference type="Proteomes" id="UP001176961">
    <property type="component" value="Unassembled WGS sequence"/>
</dbReference>
<gene>
    <name evidence="3" type="ORF">CYNAS_LOCUS14584</name>
</gene>
<dbReference type="EMBL" id="CATQJL010000305">
    <property type="protein sequence ID" value="CAJ0602601.1"/>
    <property type="molecule type" value="Genomic_DNA"/>
</dbReference>
<keyword evidence="2" id="KW-0812">Transmembrane</keyword>
<name>A0AA36M8Q6_CYLNA</name>
<organism evidence="3 4">
    <name type="scientific">Cylicocyclus nassatus</name>
    <name type="common">Nematode worm</name>
    <dbReference type="NCBI Taxonomy" id="53992"/>
    <lineage>
        <taxon>Eukaryota</taxon>
        <taxon>Metazoa</taxon>
        <taxon>Ecdysozoa</taxon>
        <taxon>Nematoda</taxon>
        <taxon>Chromadorea</taxon>
        <taxon>Rhabditida</taxon>
        <taxon>Rhabditina</taxon>
        <taxon>Rhabditomorpha</taxon>
        <taxon>Strongyloidea</taxon>
        <taxon>Strongylidae</taxon>
        <taxon>Cylicocyclus</taxon>
    </lineage>
</organism>
<keyword evidence="2" id="KW-0472">Membrane</keyword>
<evidence type="ECO:0000313" key="3">
    <source>
        <dbReference type="EMBL" id="CAJ0602601.1"/>
    </source>
</evidence>
<feature type="region of interest" description="Disordered" evidence="1">
    <location>
        <begin position="277"/>
        <end position="340"/>
    </location>
</feature>
<sequence>MSQKCLAFPSVYYDFSARHSLCTDYLGTPSSSIVKRRPSSMSLRVAPRTNGDICEDQAGNLLLPFDRSPSRISDLFAYHRSPSRMSTASAWSSLRSSFQNLSKAAMHVFTVAPCSQHRCCIGCVSLRDAVPLICLVELVFIGLCSLIAVDFYITDGRLFYTKDLEGKGVTIAVAFSVFLAVSLPVIAFTLAVWHYRKPYLYVIHVLWQWTVLELLLYFTYSILKRAFSAEVRQRTGFLLPSAVVLSVASLIAVLIQCWWLFVFVDAMFFEKKSRRRKKSSSNDYGDSKYDSFESRRTSHPIPVVKVDRTTSPEMSPPAEELAITLTEADETPEVVDDGNV</sequence>
<comment type="caution">
    <text evidence="3">The sequence shown here is derived from an EMBL/GenBank/DDBJ whole genome shotgun (WGS) entry which is preliminary data.</text>
</comment>